<dbReference type="InterPro" id="IPR009683">
    <property type="entry name" value="Extensin-like_C"/>
</dbReference>
<comment type="caution">
    <text evidence="3">The sequence shown here is derived from an EMBL/GenBank/DDBJ whole genome shotgun (WGS) entry which is preliminary data.</text>
</comment>
<evidence type="ECO:0000313" key="4">
    <source>
        <dbReference type="Proteomes" id="UP001200557"/>
    </source>
</evidence>
<organism evidence="3 4">
    <name type="scientific">Octadecabacter dasysiphoniae</name>
    <dbReference type="NCBI Taxonomy" id="2909341"/>
    <lineage>
        <taxon>Bacteria</taxon>
        <taxon>Pseudomonadati</taxon>
        <taxon>Pseudomonadota</taxon>
        <taxon>Alphaproteobacteria</taxon>
        <taxon>Rhodobacterales</taxon>
        <taxon>Roseobacteraceae</taxon>
        <taxon>Octadecabacter</taxon>
    </lineage>
</organism>
<keyword evidence="1" id="KW-0472">Membrane</keyword>
<feature type="domain" description="Extensin-like C-terminal" evidence="2">
    <location>
        <begin position="88"/>
        <end position="260"/>
    </location>
</feature>
<evidence type="ECO:0000259" key="2">
    <source>
        <dbReference type="Pfam" id="PF06904"/>
    </source>
</evidence>
<gene>
    <name evidence="3" type="ORF">L0664_10590</name>
</gene>
<dbReference type="Pfam" id="PF06904">
    <property type="entry name" value="Extensin-like_C"/>
    <property type="match status" value="1"/>
</dbReference>
<sequence>MTHDPEHSEEREAAKRPRVSRWAVFRSVGGAVLSLGVIGAIVGGLLALFHPETPLPDHWNPTTPLAVAAPVTPLTTWKMRLALADPAQCVAVLDASAQARSMTPLEVTDNCHVRNRVRLSQIGAARIDPIETSCATALRLAMWERHGVQPAARDILGTDVTVFRQIGSYNCRPIRTSNGNSTRWSTHSTADAIDITGFDFADGRRVRLIRDWDGAGPEAAFLRAAKDSACTWFATTLSPEYNALHADHFHLQARGWGTCR</sequence>
<keyword evidence="1" id="KW-0812">Transmembrane</keyword>
<evidence type="ECO:0000313" key="3">
    <source>
        <dbReference type="EMBL" id="MCF2871511.1"/>
    </source>
</evidence>
<accession>A0ABS9CX48</accession>
<protein>
    <submittedName>
        <fullName evidence="3">Extensin family protein</fullName>
    </submittedName>
</protein>
<keyword evidence="4" id="KW-1185">Reference proteome</keyword>
<name>A0ABS9CX48_9RHOB</name>
<dbReference type="RefSeq" id="WP_235225769.1">
    <property type="nucleotide sequence ID" value="NZ_JAKGAQ010000002.1"/>
</dbReference>
<keyword evidence="1" id="KW-1133">Transmembrane helix</keyword>
<dbReference type="Proteomes" id="UP001200557">
    <property type="component" value="Unassembled WGS sequence"/>
</dbReference>
<feature type="transmembrane region" description="Helical" evidence="1">
    <location>
        <begin position="23"/>
        <end position="49"/>
    </location>
</feature>
<reference evidence="3 4" key="1">
    <citation type="submission" date="2022-01" db="EMBL/GenBank/DDBJ databases">
        <title>Octadecabacter sp. nov., isolated from a marine alga.</title>
        <authorList>
            <person name="Jin M.S."/>
            <person name="Kim H.M."/>
            <person name="Han D.M."/>
            <person name="Jung J.J."/>
            <person name="Jeon C.O."/>
        </authorList>
    </citation>
    <scope>NUCLEOTIDE SEQUENCE [LARGE SCALE GENOMIC DNA]</scope>
    <source>
        <strain evidence="3 4">G9-8</strain>
    </source>
</reference>
<proteinExistence type="predicted"/>
<dbReference type="EMBL" id="JAKGAQ010000002">
    <property type="protein sequence ID" value="MCF2871511.1"/>
    <property type="molecule type" value="Genomic_DNA"/>
</dbReference>
<evidence type="ECO:0000256" key="1">
    <source>
        <dbReference type="SAM" id="Phobius"/>
    </source>
</evidence>